<evidence type="ECO:0000313" key="2">
    <source>
        <dbReference type="EMBL" id="ELR45139.1"/>
    </source>
</evidence>
<organism evidence="2 3">
    <name type="scientific">Bos mutus</name>
    <name type="common">wild yak</name>
    <dbReference type="NCBI Taxonomy" id="72004"/>
    <lineage>
        <taxon>Eukaryota</taxon>
        <taxon>Metazoa</taxon>
        <taxon>Chordata</taxon>
        <taxon>Craniata</taxon>
        <taxon>Vertebrata</taxon>
        <taxon>Euteleostomi</taxon>
        <taxon>Mammalia</taxon>
        <taxon>Eutheria</taxon>
        <taxon>Laurasiatheria</taxon>
        <taxon>Artiodactyla</taxon>
        <taxon>Ruminantia</taxon>
        <taxon>Pecora</taxon>
        <taxon>Bovidae</taxon>
        <taxon>Bovinae</taxon>
        <taxon>Bos</taxon>
    </lineage>
</organism>
<feature type="region of interest" description="Disordered" evidence="1">
    <location>
        <begin position="1"/>
        <end position="32"/>
    </location>
</feature>
<dbReference type="AlphaFoldDB" id="L8HPC2"/>
<sequence>SSRSQKSKVKVSSGAMPPPRPLRTSALSLPASGGSRHPLACGHIAPVSAFVVTWGLHMAFSVFSSSYKDTCY</sequence>
<gene>
    <name evidence="2" type="ORF">M91_08669</name>
</gene>
<feature type="non-terminal residue" evidence="2">
    <location>
        <position position="1"/>
    </location>
</feature>
<name>L8HPC2_9CETA</name>
<dbReference type="Proteomes" id="UP000011080">
    <property type="component" value="Unassembled WGS sequence"/>
</dbReference>
<dbReference type="EMBL" id="JH884477">
    <property type="protein sequence ID" value="ELR45139.1"/>
    <property type="molecule type" value="Genomic_DNA"/>
</dbReference>
<accession>L8HPC2</accession>
<proteinExistence type="predicted"/>
<reference evidence="2 3" key="1">
    <citation type="journal article" date="2012" name="Nat. Genet.">
        <title>The yak genome and adaptation to life at high altitude.</title>
        <authorList>
            <person name="Qiu Q."/>
            <person name="Zhang G."/>
            <person name="Ma T."/>
            <person name="Qian W."/>
            <person name="Wang J."/>
            <person name="Ye Z."/>
            <person name="Cao C."/>
            <person name="Hu Q."/>
            <person name="Kim J."/>
            <person name="Larkin D.M."/>
            <person name="Auvil L."/>
            <person name="Capitanu B."/>
            <person name="Ma J."/>
            <person name="Lewin H.A."/>
            <person name="Qian X."/>
            <person name="Lang Y."/>
            <person name="Zhou R."/>
            <person name="Wang L."/>
            <person name="Wang K."/>
            <person name="Xia J."/>
            <person name="Liao S."/>
            <person name="Pan S."/>
            <person name="Lu X."/>
            <person name="Hou H."/>
            <person name="Wang Y."/>
            <person name="Zang X."/>
            <person name="Yin Y."/>
            <person name="Ma H."/>
            <person name="Zhang J."/>
            <person name="Wang Z."/>
            <person name="Zhang Y."/>
            <person name="Zhang D."/>
            <person name="Yonezawa T."/>
            <person name="Hasegawa M."/>
            <person name="Zhong Y."/>
            <person name="Liu W."/>
            <person name="Zhang Y."/>
            <person name="Huang Z."/>
            <person name="Zhang S."/>
            <person name="Long R."/>
            <person name="Yang H."/>
            <person name="Wang J."/>
            <person name="Lenstra J.A."/>
            <person name="Cooper D.N."/>
            <person name="Wu Y."/>
            <person name="Wang J."/>
            <person name="Shi P."/>
            <person name="Wang J."/>
            <person name="Liu J."/>
        </authorList>
    </citation>
    <scope>NUCLEOTIDE SEQUENCE [LARGE SCALE GENOMIC DNA]</scope>
    <source>
        <strain evidence="3">yakQH1</strain>
    </source>
</reference>
<evidence type="ECO:0000256" key="1">
    <source>
        <dbReference type="SAM" id="MobiDB-lite"/>
    </source>
</evidence>
<protein>
    <submittedName>
        <fullName evidence="2">Uncharacterized protein</fullName>
    </submittedName>
</protein>
<evidence type="ECO:0000313" key="3">
    <source>
        <dbReference type="Proteomes" id="UP000011080"/>
    </source>
</evidence>